<comment type="caution">
    <text evidence="1">The sequence shown here is derived from an EMBL/GenBank/DDBJ whole genome shotgun (WGS) entry which is preliminary data.</text>
</comment>
<reference evidence="2" key="1">
    <citation type="journal article" date="2022" name="New Phytol.">
        <title>Phylogenomic structure and speciation in an emerging model: the Sphagnum magellanicum complex (Bryophyta).</title>
        <authorList>
            <person name="Shaw A.J."/>
            <person name="Piatkowski B."/>
            <person name="Duffy A.M."/>
            <person name="Aguero B."/>
            <person name="Imwattana K."/>
            <person name="Nieto-Lugilde M."/>
            <person name="Healey A."/>
            <person name="Weston D.J."/>
            <person name="Patel M.N."/>
            <person name="Schmutz J."/>
            <person name="Grimwood J."/>
            <person name="Yavitt J.B."/>
            <person name="Hassel K."/>
            <person name="Stenoien H.K."/>
            <person name="Flatberg K.I."/>
            <person name="Bickford C.P."/>
            <person name="Hicks K.A."/>
        </authorList>
    </citation>
    <scope>NUCLEOTIDE SEQUENCE [LARGE SCALE GENOMIC DNA]</scope>
</reference>
<protein>
    <submittedName>
        <fullName evidence="1">Uncharacterized protein</fullName>
    </submittedName>
</protein>
<evidence type="ECO:0000313" key="2">
    <source>
        <dbReference type="Proteomes" id="UP000828922"/>
    </source>
</evidence>
<gene>
    <name evidence="1" type="ORF">CY35_07G047300</name>
</gene>
<dbReference type="Proteomes" id="UP000828922">
    <property type="component" value="Linkage Group LG07"/>
</dbReference>
<organism evidence="1 2">
    <name type="scientific">Sphagnum magellanicum</name>
    <dbReference type="NCBI Taxonomy" id="128215"/>
    <lineage>
        <taxon>Eukaryota</taxon>
        <taxon>Viridiplantae</taxon>
        <taxon>Streptophyta</taxon>
        <taxon>Embryophyta</taxon>
        <taxon>Bryophyta</taxon>
        <taxon>Sphagnophytina</taxon>
        <taxon>Sphagnopsida</taxon>
        <taxon>Sphagnales</taxon>
        <taxon>Sphagnaceae</taxon>
        <taxon>Sphagnum</taxon>
    </lineage>
</organism>
<keyword evidence="2" id="KW-1185">Reference proteome</keyword>
<proteinExistence type="predicted"/>
<dbReference type="EMBL" id="CM038913">
    <property type="protein sequence ID" value="KAH9556765.1"/>
    <property type="molecule type" value="Genomic_DNA"/>
</dbReference>
<accession>A0ACB8HKL9</accession>
<evidence type="ECO:0000313" key="1">
    <source>
        <dbReference type="EMBL" id="KAH9556765.1"/>
    </source>
</evidence>
<name>A0ACB8HKL9_9BRYO</name>
<sequence length="915" mass="104741">MQQRTSRMHVKKAIIGKKEISWVPDQMVVSSSSTPSSTTPPNQTKKLLWFMQKGRRRPQQQMMMALKMPAIRRPHSSSSSSSRFTFSSSSSSSSTIFHGLRGMLICVSFGLVCITIAAVLLCMREEEGSSHPREITPFPTKLVSALPQFQGAHRERLYWGTYRPNLYLGIRARTPKSLLAGLMWLGLKQGQGSSLRHTCDESDGLARYCSWVRHDGTTYGRQEIVDGSARITISFFKSKELGSGYGGDWVVRVLVQPIKRKEDEEQPKHPHPNDVSFFFYLANEEGCPLKLFPKQPSAISMQQDDPIASGSTKEIGGWELHTIKKEGTTMNYMGSRTNHMHNLTELVWQALETQARRTGTLQLPDDSDNLPNIAIFQVSGKAPMELDFVFVSGTQTRNARVNLRVKNLSGAALSKRLTEQEENFEQRFESTFKLKNWVKLGDREIEVGQVAMSGLLGGIAYFYGQSRIAIPLKSRAQQQIMRAGSFWENWSAALYTSVRSRSSYPHGYFADEGYHQLLISQWDWKLSKDMIAHWLDLINVDGWIPHQQILGDEAQRYPTKYTCPSTSPPQNLIPRLKWVKKLATRYETTLVAGKKDPENLSFLKAIFPRLKAWFHWFNSTQTGKVAGSFYWHGRDAESESELNPKTVMSGMDDYPRASHPSKDERHLDLHCWMAFASQTMAKIASLVDISSHTKYRDTAAWLTDLKLLNELYYEERLGRYFDFGNHSEMIKLYQKTTVEPRTGYVHSEVRRLVMEVPELRWVPQYGYNSLFPLVFRMFPLTSLQFAHQLVLLQSEMYLWTDYGLRSLAASSSMFMKHNMENESPHWRGRLWLTINYLVLSALDYYSKEPGLNSDKATDVYLKLRENIIRNVVECYYESGYLWESYDNSNNGEGSKGFHPFAGSTALIVLIMGEIY</sequence>